<dbReference type="RefSeq" id="WP_061257549.1">
    <property type="nucleotide sequence ID" value="NZ_JBFALK010000005.1"/>
</dbReference>
<name>A0ABV3GCD8_MICGL</name>
<accession>A0ABV3GCD8</accession>
<dbReference type="Proteomes" id="UP001551675">
    <property type="component" value="Unassembled WGS sequence"/>
</dbReference>
<gene>
    <name evidence="1" type="ORF">AB0I59_11785</name>
</gene>
<evidence type="ECO:0008006" key="3">
    <source>
        <dbReference type="Google" id="ProtNLM"/>
    </source>
</evidence>
<organism evidence="1 2">
    <name type="scientific">Microtetraspora glauca</name>
    <dbReference type="NCBI Taxonomy" id="1996"/>
    <lineage>
        <taxon>Bacteria</taxon>
        <taxon>Bacillati</taxon>
        <taxon>Actinomycetota</taxon>
        <taxon>Actinomycetes</taxon>
        <taxon>Streptosporangiales</taxon>
        <taxon>Streptosporangiaceae</taxon>
        <taxon>Microtetraspora</taxon>
    </lineage>
</organism>
<protein>
    <recommendedName>
        <fullName evidence="3">Antitoxin</fullName>
    </recommendedName>
</protein>
<reference evidence="1 2" key="1">
    <citation type="submission" date="2024-06" db="EMBL/GenBank/DDBJ databases">
        <title>The Natural Products Discovery Center: Release of the First 8490 Sequenced Strains for Exploring Actinobacteria Biosynthetic Diversity.</title>
        <authorList>
            <person name="Kalkreuter E."/>
            <person name="Kautsar S.A."/>
            <person name="Yang D."/>
            <person name="Bader C.D."/>
            <person name="Teijaro C.N."/>
            <person name="Fluegel L."/>
            <person name="Davis C.M."/>
            <person name="Simpson J.R."/>
            <person name="Lauterbach L."/>
            <person name="Steele A.D."/>
            <person name="Gui C."/>
            <person name="Meng S."/>
            <person name="Li G."/>
            <person name="Viehrig K."/>
            <person name="Ye F."/>
            <person name="Su P."/>
            <person name="Kiefer A.F."/>
            <person name="Nichols A."/>
            <person name="Cepeda A.J."/>
            <person name="Yan W."/>
            <person name="Fan B."/>
            <person name="Jiang Y."/>
            <person name="Adhikari A."/>
            <person name="Zheng C.-J."/>
            <person name="Schuster L."/>
            <person name="Cowan T.M."/>
            <person name="Smanski M.J."/>
            <person name="Chevrette M.G."/>
            <person name="De Carvalho L.P.S."/>
            <person name="Shen B."/>
        </authorList>
    </citation>
    <scope>NUCLEOTIDE SEQUENCE [LARGE SCALE GENOMIC DNA]</scope>
    <source>
        <strain evidence="1 2">NPDC050100</strain>
    </source>
</reference>
<dbReference type="SUPFAM" id="SSF47598">
    <property type="entry name" value="Ribbon-helix-helix"/>
    <property type="match status" value="1"/>
</dbReference>
<dbReference type="InterPro" id="IPR010985">
    <property type="entry name" value="Ribbon_hlx_hlx"/>
</dbReference>
<evidence type="ECO:0000313" key="2">
    <source>
        <dbReference type="Proteomes" id="UP001551675"/>
    </source>
</evidence>
<proteinExistence type="predicted"/>
<dbReference type="EMBL" id="JBFALK010000005">
    <property type="protein sequence ID" value="MEV0969306.1"/>
    <property type="molecule type" value="Genomic_DNA"/>
</dbReference>
<comment type="caution">
    <text evidence="1">The sequence shown here is derived from an EMBL/GenBank/DDBJ whole genome shotgun (WGS) entry which is preliminary data.</text>
</comment>
<keyword evidence="2" id="KW-1185">Reference proteome</keyword>
<evidence type="ECO:0000313" key="1">
    <source>
        <dbReference type="EMBL" id="MEV0969306.1"/>
    </source>
</evidence>
<sequence>MVALQIRDVPKELRDRLTEIARSRGQSLQAYLFDVISNEARRKDNLAALERFSRKSYNAHLSSDDVLDVLHAARADRDTALGLPEIDT</sequence>